<reference evidence="10" key="1">
    <citation type="submission" date="2021-04" db="EMBL/GenBank/DDBJ databases">
        <title>Difference and commonality of drug resistance evolution in various bacteria. and drug sensitivity profiles.</title>
        <authorList>
            <person name="Maeda T."/>
            <person name="Shibai A."/>
            <person name="Kawada K."/>
            <person name="Kotani H."/>
            <person name="Tarusawa Y."/>
            <person name="Tanabe K."/>
            <person name="Furusawa C."/>
        </authorList>
    </citation>
    <scope>NUCLEOTIDE SEQUENCE</scope>
    <source>
        <strain evidence="10">JCM 8580</strain>
    </source>
</reference>
<keyword evidence="4" id="KW-1003">Cell membrane</keyword>
<name>A0AA86M2G6_9ENTR</name>
<dbReference type="Pfam" id="PF07963">
    <property type="entry name" value="N_methyl"/>
    <property type="match status" value="1"/>
</dbReference>
<dbReference type="InterPro" id="IPR051621">
    <property type="entry name" value="T2SS_protein_J"/>
</dbReference>
<dbReference type="PROSITE" id="PS00409">
    <property type="entry name" value="PROKAR_NTER_METHYL"/>
    <property type="match status" value="1"/>
</dbReference>
<gene>
    <name evidence="10" type="primary">gspJ</name>
    <name evidence="10" type="ORF">ENKO_04000</name>
</gene>
<keyword evidence="6" id="KW-0997">Cell inner membrane</keyword>
<dbReference type="SUPFAM" id="SSF54523">
    <property type="entry name" value="Pili subunits"/>
    <property type="match status" value="1"/>
</dbReference>
<keyword evidence="5" id="KW-0488">Methylation</keyword>
<dbReference type="EMBL" id="AP024590">
    <property type="protein sequence ID" value="BCU53806.1"/>
    <property type="molecule type" value="Genomic_DNA"/>
</dbReference>
<protein>
    <recommendedName>
        <fullName evidence="3">Type II secretion system protein J</fullName>
    </recommendedName>
</protein>
<evidence type="ECO:0000256" key="7">
    <source>
        <dbReference type="ARBA" id="ARBA00022692"/>
    </source>
</evidence>
<dbReference type="RefSeq" id="WP_088222430.1">
    <property type="nucleotide sequence ID" value="NZ_AP024590.1"/>
</dbReference>
<keyword evidence="8" id="KW-1133">Transmembrane helix</keyword>
<dbReference type="PANTHER" id="PTHR39583">
    <property type="entry name" value="TYPE II SECRETION SYSTEM PROTEIN J-RELATED"/>
    <property type="match status" value="1"/>
</dbReference>
<evidence type="ECO:0000256" key="3">
    <source>
        <dbReference type="ARBA" id="ARBA00021539"/>
    </source>
</evidence>
<keyword evidence="9" id="KW-0472">Membrane</keyword>
<evidence type="ECO:0000256" key="4">
    <source>
        <dbReference type="ARBA" id="ARBA00022475"/>
    </source>
</evidence>
<evidence type="ECO:0000313" key="11">
    <source>
        <dbReference type="Proteomes" id="UP000682928"/>
    </source>
</evidence>
<evidence type="ECO:0000256" key="2">
    <source>
        <dbReference type="ARBA" id="ARBA00011084"/>
    </source>
</evidence>
<dbReference type="GO" id="GO:0005886">
    <property type="term" value="C:plasma membrane"/>
    <property type="evidence" value="ECO:0007669"/>
    <property type="project" value="UniProtKB-SubCell"/>
</dbReference>
<dbReference type="AlphaFoldDB" id="A0AA86M2G6"/>
<dbReference type="Pfam" id="PF11612">
    <property type="entry name" value="T2SSJ"/>
    <property type="match status" value="1"/>
</dbReference>
<dbReference type="PANTHER" id="PTHR39583:SF2">
    <property type="entry name" value="TYPE II SECRETION SYSTEM PROTEIN J"/>
    <property type="match status" value="1"/>
</dbReference>
<dbReference type="GO" id="GO:0015627">
    <property type="term" value="C:type II protein secretion system complex"/>
    <property type="evidence" value="ECO:0007669"/>
    <property type="project" value="InterPro"/>
</dbReference>
<organism evidence="10 11">
    <name type="scientific">Enterobacter kobei</name>
    <dbReference type="NCBI Taxonomy" id="208224"/>
    <lineage>
        <taxon>Bacteria</taxon>
        <taxon>Pseudomonadati</taxon>
        <taxon>Pseudomonadota</taxon>
        <taxon>Gammaproteobacteria</taxon>
        <taxon>Enterobacterales</taxon>
        <taxon>Enterobacteriaceae</taxon>
        <taxon>Enterobacter</taxon>
        <taxon>Enterobacter cloacae complex</taxon>
    </lineage>
</organism>
<accession>A0AA86M2G6</accession>
<comment type="similarity">
    <text evidence="2">Belongs to the GSP J family.</text>
</comment>
<evidence type="ECO:0000256" key="1">
    <source>
        <dbReference type="ARBA" id="ARBA00004377"/>
    </source>
</evidence>
<evidence type="ECO:0000256" key="8">
    <source>
        <dbReference type="ARBA" id="ARBA00022989"/>
    </source>
</evidence>
<dbReference type="Proteomes" id="UP000682928">
    <property type="component" value="Chromosome"/>
</dbReference>
<evidence type="ECO:0000313" key="10">
    <source>
        <dbReference type="EMBL" id="BCU53806.1"/>
    </source>
</evidence>
<keyword evidence="7" id="KW-0812">Transmembrane</keyword>
<evidence type="ECO:0000256" key="5">
    <source>
        <dbReference type="ARBA" id="ARBA00022481"/>
    </source>
</evidence>
<proteinExistence type="inferred from homology"/>
<sequence length="189" mass="21022">MARHVKAQSGFTLLEVLLAIALFAVLSLLTSQLLTATVNSNEATKQHQQRFAALVRAVNLLDKDVWQSVPLTALKGDKSRLMLTTASNNDMPDICCAPDLQRVEWSFKNHTLYRAIWRYPEDEQPSITQPVLTEVNAFTLRYYLKDAVVTTLAPDQYPRAIEAGIDINGSGTITRLLLLPEKRSNGGTP</sequence>
<dbReference type="InterPro" id="IPR012902">
    <property type="entry name" value="N_methyl_site"/>
</dbReference>
<dbReference type="GO" id="GO:0015628">
    <property type="term" value="P:protein secretion by the type II secretion system"/>
    <property type="evidence" value="ECO:0007669"/>
    <property type="project" value="InterPro"/>
</dbReference>
<dbReference type="Gene3D" id="3.10.610.10">
    <property type="entry name" value="GSPII I/J protein-like"/>
    <property type="match status" value="1"/>
</dbReference>
<dbReference type="NCBIfam" id="TIGR02532">
    <property type="entry name" value="IV_pilin_GFxxxE"/>
    <property type="match status" value="1"/>
</dbReference>
<dbReference type="InterPro" id="IPR045584">
    <property type="entry name" value="Pilin-like"/>
</dbReference>
<comment type="subcellular location">
    <subcellularLocation>
        <location evidence="1">Cell inner membrane</location>
        <topology evidence="1">Single-pass membrane protein</topology>
    </subcellularLocation>
</comment>
<evidence type="ECO:0000256" key="9">
    <source>
        <dbReference type="ARBA" id="ARBA00023136"/>
    </source>
</evidence>
<evidence type="ECO:0000256" key="6">
    <source>
        <dbReference type="ARBA" id="ARBA00022519"/>
    </source>
</evidence>
<dbReference type="InterPro" id="IPR010055">
    <property type="entry name" value="T2SS_protein-GspJ"/>
</dbReference>